<dbReference type="PANTHER" id="PTHR33248">
    <property type="entry name" value="ZINC ION-BINDING PROTEIN"/>
    <property type="match status" value="1"/>
</dbReference>
<dbReference type="Proteomes" id="UP000823388">
    <property type="component" value="Chromosome 9N"/>
</dbReference>
<organism evidence="8 9">
    <name type="scientific">Panicum virgatum</name>
    <name type="common">Blackwell switchgrass</name>
    <dbReference type="NCBI Taxonomy" id="38727"/>
    <lineage>
        <taxon>Eukaryota</taxon>
        <taxon>Viridiplantae</taxon>
        <taxon>Streptophyta</taxon>
        <taxon>Embryophyta</taxon>
        <taxon>Tracheophyta</taxon>
        <taxon>Spermatophyta</taxon>
        <taxon>Magnoliopsida</taxon>
        <taxon>Liliopsida</taxon>
        <taxon>Poales</taxon>
        <taxon>Poaceae</taxon>
        <taxon>PACMAD clade</taxon>
        <taxon>Panicoideae</taxon>
        <taxon>Panicodae</taxon>
        <taxon>Paniceae</taxon>
        <taxon>Panicinae</taxon>
        <taxon>Panicum</taxon>
        <taxon>Panicum sect. Hiantes</taxon>
    </lineage>
</organism>
<evidence type="ECO:0000256" key="4">
    <source>
        <dbReference type="PROSITE-ProRule" id="PRU01343"/>
    </source>
</evidence>
<sequence>MSTIPDKSVVYHGEGMFSKEHHGGVEVSKNCPFQVKGPVGPKYMTFQMMRHWIMDAFKVDKATHDITLRYMVCVKNTQLPRRHYYMLVDIPGIYAWATFVDMTSRFGGSFVLYAQWHAKATAPDPVSDGAITGNSGAATGPATAAMVAAPKDPAVMHGHDVSWPLCKHGKPCSIETSWGNLDPGRRFYRCRLSPAGKDCGFTQWLDDEFPEKATKHINSLLSSVECLEQEVENLQEEIDEFHHRYVISSNCAPCDTQGSRPRPRQVRRLVKRTR</sequence>
<protein>
    <recommendedName>
        <fullName evidence="7">GRF-type domain-containing protein</fullName>
    </recommendedName>
</protein>
<keyword evidence="1" id="KW-0479">Metal-binding</keyword>
<dbReference type="PROSITE" id="PS51999">
    <property type="entry name" value="ZF_GRF"/>
    <property type="match status" value="1"/>
</dbReference>
<feature type="region of interest" description="Disordered" evidence="6">
    <location>
        <begin position="255"/>
        <end position="274"/>
    </location>
</feature>
<keyword evidence="9" id="KW-1185">Reference proteome</keyword>
<proteinExistence type="predicted"/>
<keyword evidence="5" id="KW-0175">Coiled coil</keyword>
<evidence type="ECO:0000313" key="9">
    <source>
        <dbReference type="Proteomes" id="UP000823388"/>
    </source>
</evidence>
<comment type="caution">
    <text evidence="8">The sequence shown here is derived from an EMBL/GenBank/DDBJ whole genome shotgun (WGS) entry which is preliminary data.</text>
</comment>
<evidence type="ECO:0000256" key="1">
    <source>
        <dbReference type="ARBA" id="ARBA00022723"/>
    </source>
</evidence>
<keyword evidence="3" id="KW-0862">Zinc</keyword>
<evidence type="ECO:0000259" key="7">
    <source>
        <dbReference type="PROSITE" id="PS51999"/>
    </source>
</evidence>
<keyword evidence="2 4" id="KW-0863">Zinc-finger</keyword>
<dbReference type="InterPro" id="IPR010666">
    <property type="entry name" value="Znf_GRF"/>
</dbReference>
<dbReference type="Pfam" id="PF06839">
    <property type="entry name" value="Zn_ribbon_GRF"/>
    <property type="match status" value="1"/>
</dbReference>
<feature type="compositionally biased region" description="Basic residues" evidence="6">
    <location>
        <begin position="261"/>
        <end position="274"/>
    </location>
</feature>
<evidence type="ECO:0000256" key="6">
    <source>
        <dbReference type="SAM" id="MobiDB-lite"/>
    </source>
</evidence>
<evidence type="ECO:0000256" key="5">
    <source>
        <dbReference type="SAM" id="Coils"/>
    </source>
</evidence>
<name>A0A8T0MDU4_PANVG</name>
<dbReference type="GO" id="GO:0008270">
    <property type="term" value="F:zinc ion binding"/>
    <property type="evidence" value="ECO:0007669"/>
    <property type="project" value="UniProtKB-KW"/>
</dbReference>
<evidence type="ECO:0000256" key="2">
    <source>
        <dbReference type="ARBA" id="ARBA00022771"/>
    </source>
</evidence>
<gene>
    <name evidence="8" type="ORF">PVAP13_9NG033319</name>
</gene>
<feature type="domain" description="GRF-type" evidence="7">
    <location>
        <begin position="166"/>
        <end position="208"/>
    </location>
</feature>
<evidence type="ECO:0000256" key="3">
    <source>
        <dbReference type="ARBA" id="ARBA00022833"/>
    </source>
</evidence>
<accession>A0A8T0MDU4</accession>
<dbReference type="EMBL" id="CM029054">
    <property type="protein sequence ID" value="KAG2534192.1"/>
    <property type="molecule type" value="Genomic_DNA"/>
</dbReference>
<evidence type="ECO:0000313" key="8">
    <source>
        <dbReference type="EMBL" id="KAG2534192.1"/>
    </source>
</evidence>
<reference evidence="8" key="1">
    <citation type="submission" date="2020-05" db="EMBL/GenBank/DDBJ databases">
        <title>WGS assembly of Panicum virgatum.</title>
        <authorList>
            <person name="Lovell J.T."/>
            <person name="Jenkins J."/>
            <person name="Shu S."/>
            <person name="Juenger T.E."/>
            <person name="Schmutz J."/>
        </authorList>
    </citation>
    <scope>NUCLEOTIDE SEQUENCE</scope>
    <source>
        <strain evidence="8">AP13</strain>
    </source>
</reference>
<dbReference type="OrthoDB" id="580775at2759"/>
<dbReference type="AlphaFoldDB" id="A0A8T0MDU4"/>
<feature type="coiled-coil region" evidence="5">
    <location>
        <begin position="217"/>
        <end position="244"/>
    </location>
</feature>